<evidence type="ECO:0000313" key="3">
    <source>
        <dbReference type="Proteomes" id="UP000244081"/>
    </source>
</evidence>
<proteinExistence type="predicted"/>
<gene>
    <name evidence="2" type="ORF">C8N35_109166</name>
</gene>
<dbReference type="Proteomes" id="UP000244081">
    <property type="component" value="Unassembled WGS sequence"/>
</dbReference>
<name>A0A2T5V533_9HYPH</name>
<dbReference type="InterPro" id="IPR018744">
    <property type="entry name" value="DUF2293"/>
</dbReference>
<comment type="caution">
    <text evidence="2">The sequence shown here is derived from an EMBL/GenBank/DDBJ whole genome shotgun (WGS) entry which is preliminary data.</text>
</comment>
<dbReference type="AlphaFoldDB" id="A0A2T5V533"/>
<organism evidence="2 3">
    <name type="scientific">Breoghania corrubedonensis</name>
    <dbReference type="NCBI Taxonomy" id="665038"/>
    <lineage>
        <taxon>Bacteria</taxon>
        <taxon>Pseudomonadati</taxon>
        <taxon>Pseudomonadota</taxon>
        <taxon>Alphaproteobacteria</taxon>
        <taxon>Hyphomicrobiales</taxon>
        <taxon>Stappiaceae</taxon>
        <taxon>Breoghania</taxon>
    </lineage>
</organism>
<keyword evidence="3" id="KW-1185">Reference proteome</keyword>
<evidence type="ECO:0000259" key="1">
    <source>
        <dbReference type="Pfam" id="PF10056"/>
    </source>
</evidence>
<feature type="domain" description="DUF2293" evidence="1">
    <location>
        <begin position="15"/>
        <end position="69"/>
    </location>
</feature>
<reference evidence="2 3" key="1">
    <citation type="submission" date="2018-04" db="EMBL/GenBank/DDBJ databases">
        <title>Genomic Encyclopedia of Archaeal and Bacterial Type Strains, Phase II (KMG-II): from individual species to whole genera.</title>
        <authorList>
            <person name="Goeker M."/>
        </authorList>
    </citation>
    <scope>NUCLEOTIDE SEQUENCE [LARGE SCALE GENOMIC DNA]</scope>
    <source>
        <strain evidence="2 3">DSM 23382</strain>
    </source>
</reference>
<dbReference type="Pfam" id="PF10056">
    <property type="entry name" value="DUF2293"/>
    <property type="match status" value="1"/>
</dbReference>
<dbReference type="EMBL" id="QAYG01000009">
    <property type="protein sequence ID" value="PTW58861.1"/>
    <property type="molecule type" value="Genomic_DNA"/>
</dbReference>
<accession>A0A2T5V533</accession>
<evidence type="ECO:0000313" key="2">
    <source>
        <dbReference type="EMBL" id="PTW58861.1"/>
    </source>
</evidence>
<protein>
    <submittedName>
        <fullName evidence="2">Uncharacterized protein DUF2293</fullName>
    </submittedName>
</protein>
<sequence length="83" mass="9153">MDDAEAIFSAAQAGHLRHLPPAIAVWLATTSRVRHAHTEYDSLLTEGYEPDAARFFVVDEMNAVLTDWGCARRVSAEEELPGV</sequence>